<evidence type="ECO:0000313" key="2">
    <source>
        <dbReference type="Proteomes" id="UP001303236"/>
    </source>
</evidence>
<proteinExistence type="predicted"/>
<reference evidence="1 2" key="1">
    <citation type="submission" date="2023-09" db="EMBL/GenBank/DDBJ databases">
        <title>Genome completion map analysis of the actinomycetes C11-1.</title>
        <authorList>
            <person name="Qin P."/>
            <person name="Guan P."/>
        </authorList>
    </citation>
    <scope>NUCLEOTIDE SEQUENCE [LARGE SCALE GENOMIC DNA]</scope>
    <source>
        <strain evidence="1 2">C11-1</strain>
    </source>
</reference>
<sequence length="1149" mass="123219">MTHAQPLALAAALLDALDPLPHPQRMRELAVRARRLADEGRLRGVLAELEDGDPYERRIASVAAAVGRDAEWCGAHLADEDAVVRGHAFREARHLGVPDAAYETAFADAPAVVRRRLVEAIVADGRTALADRLIRTVRETWGDMEAARLLPGCPAGTVVELLPDLWRSVTCWTSLGRRHPGALLDAAERELTGLPPAGRDAWWQRYAYDRGVAAATPALPHRVLDLLERHGPTRLPVSLHSRLGHLVAADPARFARLLLRPDSCALPPRVLSGTLLRRLVRTLPDALLVELGRSATAPAGRLPRLLLALPPGRRAALHEAVTEGRGEGTPVAVVDTELLDALPRTRVTEVARRLADRARTRGANDLAVLTAESYLPFAETRERLLAATRRPAADDRGEAWSLLVRNAGRTGDPSPVATVLEDLLRLRNEQDLVRQYAMKALLCVKPVLFTDAVEPLLDRIAADAVEARDSSTWTRATLSSLALAVLREHAVTGQRALVNWALRTLVRITGNSGSADLGRLDRALRRGQEHTVFDALRPWLEAGAERSDYGLVLALARAVGRRAEGMPGLQELLWQAVNHGGEPTARSAAALWLRAPADRDARVGQLLARDPSAAALPDVQRVLTHRRTDLLDGYLDGTPPVGRFLRPGTPWTVGIAGAERWTPRQQRAAQRALERTASDEKLPLYARATALWELAQVPGRGADAVRAWTDAPDVVLAEAALAALAYTDRPADTLPDLLAHTGDDRARVAVYAASRAATFARPSRLAGLLAARTAPGTGKVTGRKEMVRLAAALLPRAGAAALLAEAYGQPDQHQDVRAACVTSGTPLLGEARMWEVMESATGEGRALRVAVLRAHPLELDPAHRPRYARLVQQVCDAEDDALAALAHGALVPWLPWAPHAAAVLMDTVTELDRRGRWRSAADALVEAALTTPEAAVALNRALGRLATGETADDAGAERDRPARQRLGHLTGALARRTGTHDRQGAAVLGEAGRTLAAHRDLVPDAVSLLARSLDLEADPDTLHTYLVRLAALHTGRPALAARTALTVGRRVAGPGGVLPITPGPPAGHPLGIAGRPGTETGDPDTLLVVVARLAGTGDPAEGLFAAELTVAGGRRTGWTGPWRTQLRMLRQHPSGDVRDVAYAEVTAQE</sequence>
<protein>
    <submittedName>
        <fullName evidence="1">Uncharacterized protein</fullName>
    </submittedName>
</protein>
<accession>A0ABY9W365</accession>
<keyword evidence="2" id="KW-1185">Reference proteome</keyword>
<evidence type="ECO:0000313" key="1">
    <source>
        <dbReference type="EMBL" id="WNF30596.1"/>
    </source>
</evidence>
<organism evidence="1 2">
    <name type="scientific">Streptomyces durocortorensis</name>
    <dbReference type="NCBI Taxonomy" id="2811104"/>
    <lineage>
        <taxon>Bacteria</taxon>
        <taxon>Bacillati</taxon>
        <taxon>Actinomycetota</taxon>
        <taxon>Actinomycetes</taxon>
        <taxon>Kitasatosporales</taxon>
        <taxon>Streptomycetaceae</taxon>
        <taxon>Streptomyces</taxon>
    </lineage>
</organism>
<dbReference type="Proteomes" id="UP001303236">
    <property type="component" value="Chromosome"/>
</dbReference>
<name>A0ABY9W365_9ACTN</name>
<gene>
    <name evidence="1" type="ORF">RI138_29310</name>
</gene>
<dbReference type="EMBL" id="CP134500">
    <property type="protein sequence ID" value="WNF30596.1"/>
    <property type="molecule type" value="Genomic_DNA"/>
</dbReference>